<protein>
    <submittedName>
        <fullName evidence="2">Uncharacterized protein</fullName>
    </submittedName>
</protein>
<feature type="compositionally biased region" description="Basic and acidic residues" evidence="1">
    <location>
        <begin position="178"/>
        <end position="188"/>
    </location>
</feature>
<name>A0ABQ9XYX7_9EUKA</name>
<proteinExistence type="predicted"/>
<sequence length="363" mass="40944">MEANSQILIQDGSEDIRSITQLDLELRFVEPVDTIPFLSGTSSSLIKWIGVCVDCDFNNDRDNPLDADSFSFGDSAYDLGLSLGWSDDNSTMDLFGSGSYDDPIATSSLSTSGIEDNEMDSSPFFRGEDVQSQFNANTAAPPAPFTTLPKLPPLPPLQISRNNPSAVASTFSRQSRAVHREDTSDKVKPNQPRLFVHAIQVSGSGMIPVRDPGHTIRMNYKSFAFTIRSFAENVDHELLSWLNSEQISTIDKDPKYQSRSSNTELGKPIKVTIKWPDIDYLVLDRQRISDSQTLQPAMLSFKLHDPKDPNFVAFFTRMRTVCPDLERPSSQNIHINVLLKYEETKWKYFEEKNNSRKNFKILK</sequence>
<feature type="region of interest" description="Disordered" evidence="1">
    <location>
        <begin position="169"/>
        <end position="188"/>
    </location>
</feature>
<evidence type="ECO:0000313" key="3">
    <source>
        <dbReference type="Proteomes" id="UP001281761"/>
    </source>
</evidence>
<organism evidence="2 3">
    <name type="scientific">Blattamonas nauphoetae</name>
    <dbReference type="NCBI Taxonomy" id="2049346"/>
    <lineage>
        <taxon>Eukaryota</taxon>
        <taxon>Metamonada</taxon>
        <taxon>Preaxostyla</taxon>
        <taxon>Oxymonadida</taxon>
        <taxon>Blattamonas</taxon>
    </lineage>
</organism>
<evidence type="ECO:0000256" key="1">
    <source>
        <dbReference type="SAM" id="MobiDB-lite"/>
    </source>
</evidence>
<evidence type="ECO:0000313" key="2">
    <source>
        <dbReference type="EMBL" id="KAK2956703.1"/>
    </source>
</evidence>
<reference evidence="2 3" key="1">
    <citation type="journal article" date="2022" name="bioRxiv">
        <title>Genomics of Preaxostyla Flagellates Illuminates Evolutionary Transitions and the Path Towards Mitochondrial Loss.</title>
        <authorList>
            <person name="Novak L.V.F."/>
            <person name="Treitli S.C."/>
            <person name="Pyrih J."/>
            <person name="Halakuc P."/>
            <person name="Pipaliya S.V."/>
            <person name="Vacek V."/>
            <person name="Brzon O."/>
            <person name="Soukal P."/>
            <person name="Eme L."/>
            <person name="Dacks J.B."/>
            <person name="Karnkowska A."/>
            <person name="Elias M."/>
            <person name="Hampl V."/>
        </authorList>
    </citation>
    <scope>NUCLEOTIDE SEQUENCE [LARGE SCALE GENOMIC DNA]</scope>
    <source>
        <strain evidence="2">NAU3</strain>
        <tissue evidence="2">Gut</tissue>
    </source>
</reference>
<accession>A0ABQ9XYX7</accession>
<dbReference type="Proteomes" id="UP001281761">
    <property type="component" value="Unassembled WGS sequence"/>
</dbReference>
<gene>
    <name evidence="2" type="ORF">BLNAU_8337</name>
</gene>
<keyword evidence="3" id="KW-1185">Reference proteome</keyword>
<comment type="caution">
    <text evidence="2">The sequence shown here is derived from an EMBL/GenBank/DDBJ whole genome shotgun (WGS) entry which is preliminary data.</text>
</comment>
<dbReference type="EMBL" id="JARBJD010000053">
    <property type="protein sequence ID" value="KAK2956703.1"/>
    <property type="molecule type" value="Genomic_DNA"/>
</dbReference>